<feature type="transmembrane region" description="Helical" evidence="2">
    <location>
        <begin position="124"/>
        <end position="145"/>
    </location>
</feature>
<feature type="transmembrane region" description="Helical" evidence="2">
    <location>
        <begin position="36"/>
        <end position="53"/>
    </location>
</feature>
<keyword evidence="4" id="KW-1185">Reference proteome</keyword>
<evidence type="ECO:0000256" key="2">
    <source>
        <dbReference type="SAM" id="Phobius"/>
    </source>
</evidence>
<organism evidence="3 4">
    <name type="scientific">Pleomassaria siparia CBS 279.74</name>
    <dbReference type="NCBI Taxonomy" id="1314801"/>
    <lineage>
        <taxon>Eukaryota</taxon>
        <taxon>Fungi</taxon>
        <taxon>Dikarya</taxon>
        <taxon>Ascomycota</taxon>
        <taxon>Pezizomycotina</taxon>
        <taxon>Dothideomycetes</taxon>
        <taxon>Pleosporomycetidae</taxon>
        <taxon>Pleosporales</taxon>
        <taxon>Pleomassariaceae</taxon>
        <taxon>Pleomassaria</taxon>
    </lineage>
</organism>
<evidence type="ECO:0000256" key="1">
    <source>
        <dbReference type="ARBA" id="ARBA00023065"/>
    </source>
</evidence>
<dbReference type="PANTHER" id="PTHR31503:SF22">
    <property type="entry name" value="VACUOLAR CALCIUM ION TRANSPORTER"/>
    <property type="match status" value="1"/>
</dbReference>
<feature type="transmembrane region" description="Helical" evidence="2">
    <location>
        <begin position="243"/>
        <end position="266"/>
    </location>
</feature>
<proteinExistence type="predicted"/>
<keyword evidence="1" id="KW-0406">Ion transport</keyword>
<feature type="transmembrane region" description="Helical" evidence="2">
    <location>
        <begin position="350"/>
        <end position="370"/>
    </location>
</feature>
<dbReference type="InterPro" id="IPR004713">
    <property type="entry name" value="CaH_exchang"/>
</dbReference>
<dbReference type="EMBL" id="MU005773">
    <property type="protein sequence ID" value="KAF2707936.1"/>
    <property type="molecule type" value="Genomic_DNA"/>
</dbReference>
<keyword evidence="2" id="KW-0472">Membrane</keyword>
<evidence type="ECO:0008006" key="5">
    <source>
        <dbReference type="Google" id="ProtNLM"/>
    </source>
</evidence>
<gene>
    <name evidence="3" type="ORF">K504DRAFT_447009</name>
</gene>
<evidence type="ECO:0000313" key="4">
    <source>
        <dbReference type="Proteomes" id="UP000799428"/>
    </source>
</evidence>
<dbReference type="GO" id="GO:0000329">
    <property type="term" value="C:fungal-type vacuole membrane"/>
    <property type="evidence" value="ECO:0007669"/>
    <property type="project" value="TreeGrafter"/>
</dbReference>
<protein>
    <recommendedName>
        <fullName evidence="5">Sodium/calcium exchanger membrane region domain-containing protein</fullName>
    </recommendedName>
</protein>
<feature type="transmembrane region" description="Helical" evidence="2">
    <location>
        <begin position="60"/>
        <end position="87"/>
    </location>
</feature>
<sequence length="403" mass="44959">MYRFSFFWTCYILKSLFHFVSLPLRLLIDNFSVKSYQYGSILLFGTFTFVAVLKQWAPELVFFSSALTLGYVTFPVTILAEVVAITIPTGKDLVLETAFSNLAWLVLGMCCVVRGDFSVITDFISGSIISQSLLGVGFGFCLSGVQNQEAMLNISMSSTANSLRMVAYVPFALCWFLLPESKDNMSRSPSNALLIYSRGSSLILLIWYILYWWFRRHSHRALYADTEYGEDSHPSGTTSEPEVYVNSTMALITCEILVSIPIMIFCGWELSRSTSQILERDHAIGRFLTLVILPLLVNNSELVSIAQAGYEGYLDATIVATQNTTLHMMLFLASIYVLFGWTFGSQMTLLCDGVSLFVFGVVTWVIGVITKDGKANYLKGAICISLSLTYGAGYRAEKRSLEQ</sequence>
<evidence type="ECO:0000313" key="3">
    <source>
        <dbReference type="EMBL" id="KAF2707936.1"/>
    </source>
</evidence>
<feature type="transmembrane region" description="Helical" evidence="2">
    <location>
        <begin position="93"/>
        <end position="112"/>
    </location>
</feature>
<dbReference type="PANTHER" id="PTHR31503">
    <property type="entry name" value="VACUOLAR CALCIUM ION TRANSPORTER"/>
    <property type="match status" value="1"/>
</dbReference>
<keyword evidence="2" id="KW-1133">Transmembrane helix</keyword>
<dbReference type="GO" id="GO:0006874">
    <property type="term" value="P:intracellular calcium ion homeostasis"/>
    <property type="evidence" value="ECO:0007669"/>
    <property type="project" value="TreeGrafter"/>
</dbReference>
<keyword evidence="2" id="KW-0812">Transmembrane</keyword>
<keyword evidence="1" id="KW-0813">Transport</keyword>
<feature type="transmembrane region" description="Helical" evidence="2">
    <location>
        <begin position="287"/>
        <end position="306"/>
    </location>
</feature>
<feature type="transmembrane region" description="Helical" evidence="2">
    <location>
        <begin position="165"/>
        <end position="181"/>
    </location>
</feature>
<feature type="transmembrane region" description="Helical" evidence="2">
    <location>
        <begin position="7"/>
        <end position="24"/>
    </location>
</feature>
<accession>A0A6G1K4Y4</accession>
<feature type="transmembrane region" description="Helical" evidence="2">
    <location>
        <begin position="193"/>
        <end position="214"/>
    </location>
</feature>
<reference evidence="3" key="1">
    <citation type="journal article" date="2020" name="Stud. Mycol.">
        <title>101 Dothideomycetes genomes: a test case for predicting lifestyles and emergence of pathogens.</title>
        <authorList>
            <person name="Haridas S."/>
            <person name="Albert R."/>
            <person name="Binder M."/>
            <person name="Bloem J."/>
            <person name="Labutti K."/>
            <person name="Salamov A."/>
            <person name="Andreopoulos B."/>
            <person name="Baker S."/>
            <person name="Barry K."/>
            <person name="Bills G."/>
            <person name="Bluhm B."/>
            <person name="Cannon C."/>
            <person name="Castanera R."/>
            <person name="Culley D."/>
            <person name="Daum C."/>
            <person name="Ezra D."/>
            <person name="Gonzalez J."/>
            <person name="Henrissat B."/>
            <person name="Kuo A."/>
            <person name="Liang C."/>
            <person name="Lipzen A."/>
            <person name="Lutzoni F."/>
            <person name="Magnuson J."/>
            <person name="Mondo S."/>
            <person name="Nolan M."/>
            <person name="Ohm R."/>
            <person name="Pangilinan J."/>
            <person name="Park H.-J."/>
            <person name="Ramirez L."/>
            <person name="Alfaro M."/>
            <person name="Sun H."/>
            <person name="Tritt A."/>
            <person name="Yoshinaga Y."/>
            <person name="Zwiers L.-H."/>
            <person name="Turgeon B."/>
            <person name="Goodwin S."/>
            <person name="Spatafora J."/>
            <person name="Crous P."/>
            <person name="Grigoriev I."/>
        </authorList>
    </citation>
    <scope>NUCLEOTIDE SEQUENCE</scope>
    <source>
        <strain evidence="3">CBS 279.74</strain>
    </source>
</reference>
<name>A0A6G1K4Y4_9PLEO</name>
<dbReference type="OrthoDB" id="10664016at2759"/>
<dbReference type="GO" id="GO:0015369">
    <property type="term" value="F:calcium:proton antiporter activity"/>
    <property type="evidence" value="ECO:0007669"/>
    <property type="project" value="TreeGrafter"/>
</dbReference>
<dbReference type="Proteomes" id="UP000799428">
    <property type="component" value="Unassembled WGS sequence"/>
</dbReference>
<feature type="transmembrane region" description="Helical" evidence="2">
    <location>
        <begin position="326"/>
        <end position="343"/>
    </location>
</feature>
<dbReference type="AlphaFoldDB" id="A0A6G1K4Y4"/>